<proteinExistence type="predicted"/>
<organism evidence="2 3">
    <name type="scientific">Anaerobranca californiensis DSM 14826</name>
    <dbReference type="NCBI Taxonomy" id="1120989"/>
    <lineage>
        <taxon>Bacteria</taxon>
        <taxon>Bacillati</taxon>
        <taxon>Bacillota</taxon>
        <taxon>Clostridia</taxon>
        <taxon>Eubacteriales</taxon>
        <taxon>Proteinivoracaceae</taxon>
        <taxon>Anaerobranca</taxon>
    </lineage>
</organism>
<evidence type="ECO:0000259" key="1">
    <source>
        <dbReference type="Pfam" id="PF02120"/>
    </source>
</evidence>
<name>A0A1M6KJB6_9FIRM</name>
<dbReference type="Gene3D" id="3.30.750.140">
    <property type="match status" value="1"/>
</dbReference>
<gene>
    <name evidence="2" type="ORF">SAMN02745227_00139</name>
</gene>
<dbReference type="CDD" id="cd17470">
    <property type="entry name" value="T3SS_Flik_C"/>
    <property type="match status" value="1"/>
</dbReference>
<dbReference type="RefSeq" id="WP_072905359.1">
    <property type="nucleotide sequence ID" value="NZ_FRAI01000005.1"/>
</dbReference>
<accession>A0A1M6KJB6</accession>
<dbReference type="Pfam" id="PF02120">
    <property type="entry name" value="Flg_hook"/>
    <property type="match status" value="1"/>
</dbReference>
<dbReference type="InterPro" id="IPR021136">
    <property type="entry name" value="Flagellar_hook_control-like_C"/>
</dbReference>
<evidence type="ECO:0000313" key="3">
    <source>
        <dbReference type="Proteomes" id="UP000243547"/>
    </source>
</evidence>
<dbReference type="Proteomes" id="UP000243547">
    <property type="component" value="Unassembled WGS sequence"/>
</dbReference>
<dbReference type="STRING" id="1120989.SAMN02745227_00139"/>
<evidence type="ECO:0000313" key="2">
    <source>
        <dbReference type="EMBL" id="SHJ58931.1"/>
    </source>
</evidence>
<dbReference type="AlphaFoldDB" id="A0A1M6KJB6"/>
<sequence length="355" mass="41462">MKVEFAPLHLLPWDKKNNGEESDLSFLTLFQQQLIHPLQQIEIIELEDGENFSLQTIEANLKADNNLLVNYHQDQGQNLNVNQYKGQLQQLIPQLNLKLFNKDNPPPNPEEIWISSENFNNIDFEKSKIDTNVQISWQKFKTGLFYRSEGNIKEVNIPEVVKAEEEKKINFFNQGNVEIKEIKRDDGNDTHFLNSVNELTITSTQNPHMIDSFNTKDNIQNLVYSSTELLKQDFQVVKEKGMTKTTIKLYPEELGEVNIHLSLDKGVLNIRIVATEQLGFNYLKDNEQELQQRLINNSFDFDQVNLEFAMDDYSGNEHKGRNEHQPFSRFNLKIEDLEVPQQISDLIRTKYNYKI</sequence>
<reference evidence="3" key="1">
    <citation type="submission" date="2016-11" db="EMBL/GenBank/DDBJ databases">
        <authorList>
            <person name="Varghese N."/>
            <person name="Submissions S."/>
        </authorList>
    </citation>
    <scope>NUCLEOTIDE SEQUENCE [LARGE SCALE GENOMIC DNA]</scope>
    <source>
        <strain evidence="3">DSM 14826</strain>
    </source>
</reference>
<protein>
    <submittedName>
        <fullName evidence="2">Hook-length control protein FliK</fullName>
    </submittedName>
</protein>
<keyword evidence="3" id="KW-1185">Reference proteome</keyword>
<dbReference type="InterPro" id="IPR038610">
    <property type="entry name" value="FliK-like_C_sf"/>
</dbReference>
<dbReference type="OrthoDB" id="1934566at2"/>
<dbReference type="EMBL" id="FRAI01000005">
    <property type="protein sequence ID" value="SHJ58931.1"/>
    <property type="molecule type" value="Genomic_DNA"/>
</dbReference>
<feature type="domain" description="Flagellar hook-length control protein-like C-terminal" evidence="1">
    <location>
        <begin position="238"/>
        <end position="307"/>
    </location>
</feature>